<gene>
    <name evidence="1" type="ORF">SAMN05421785_12055</name>
</gene>
<dbReference type="Proteomes" id="UP000185781">
    <property type="component" value="Unassembled WGS sequence"/>
</dbReference>
<dbReference type="STRING" id="373672.SAMN05421785_12055"/>
<evidence type="ECO:0000313" key="1">
    <source>
        <dbReference type="EMBL" id="SIT27178.1"/>
    </source>
</evidence>
<dbReference type="AlphaFoldDB" id="A0A1N7QWD3"/>
<sequence length="170" mass="18120">MIDLKKFIAKNIFIAILVVFSQLQSQRTLTVGGTNWTVTIPSITEAGNNYAGTYESSTNQIILAASVPLLLTSGKVSMHYVANPTWNSNLILSARRTGDGTTTCVGCSISGGTTYTVIPPTTDIEFFRITAVLALASYSNIPVQLHLSGVSVALPATNYNSQIIFTISAL</sequence>
<dbReference type="EMBL" id="FTOV01000020">
    <property type="protein sequence ID" value="SIT27178.1"/>
    <property type="molecule type" value="Genomic_DNA"/>
</dbReference>
<proteinExistence type="predicted"/>
<evidence type="ECO:0000313" key="2">
    <source>
        <dbReference type="Proteomes" id="UP000185781"/>
    </source>
</evidence>
<name>A0A1N7QWD3_9FLAO</name>
<organism evidence="1 2">
    <name type="scientific">Chryseobacterium gambrini</name>
    <dbReference type="NCBI Taxonomy" id="373672"/>
    <lineage>
        <taxon>Bacteria</taxon>
        <taxon>Pseudomonadati</taxon>
        <taxon>Bacteroidota</taxon>
        <taxon>Flavobacteriia</taxon>
        <taxon>Flavobacteriales</taxon>
        <taxon>Weeksellaceae</taxon>
        <taxon>Chryseobacterium group</taxon>
        <taxon>Chryseobacterium</taxon>
    </lineage>
</organism>
<accession>A0A1N7QWD3</accession>
<dbReference type="RefSeq" id="WP_175608855.1">
    <property type="nucleotide sequence ID" value="NZ_FTOV01000020.1"/>
</dbReference>
<protein>
    <submittedName>
        <fullName evidence="1">Uncharacterized protein</fullName>
    </submittedName>
</protein>
<reference evidence="1 2" key="1">
    <citation type="submission" date="2017-01" db="EMBL/GenBank/DDBJ databases">
        <authorList>
            <person name="Mah S.A."/>
            <person name="Swanson W.J."/>
            <person name="Moy G.W."/>
            <person name="Vacquier V.D."/>
        </authorList>
    </citation>
    <scope>NUCLEOTIDE SEQUENCE [LARGE SCALE GENOMIC DNA]</scope>
    <source>
        <strain evidence="1 2">DSM 18014</strain>
    </source>
</reference>